<sequence>MDSLLFFISSEFIYVFWLSLCELWCGQTQGKISIYSTVDSTVTNQEIVYHYDPIVDNLDVYQLVGGFCDKPIVWSYVYPGCVAYQWDTANRTILHKLDCSKLAPCSESLMSISIEEHLS</sequence>
<evidence type="ECO:0000256" key="1">
    <source>
        <dbReference type="SAM" id="SignalP"/>
    </source>
</evidence>
<name>A0A4Y2I012_ARAVE</name>
<evidence type="ECO:0000313" key="2">
    <source>
        <dbReference type="EMBL" id="GBM70812.1"/>
    </source>
</evidence>
<feature type="chain" id="PRO_5021329432" evidence="1">
    <location>
        <begin position="31"/>
        <end position="119"/>
    </location>
</feature>
<accession>A0A4Y2I012</accession>
<protein>
    <submittedName>
        <fullName evidence="2">Uncharacterized protein</fullName>
    </submittedName>
</protein>
<dbReference type="OrthoDB" id="10252328at2759"/>
<gene>
    <name evidence="2" type="ORF">AVEN_82882_1</name>
</gene>
<keyword evidence="3" id="KW-1185">Reference proteome</keyword>
<feature type="signal peptide" evidence="1">
    <location>
        <begin position="1"/>
        <end position="30"/>
    </location>
</feature>
<dbReference type="Proteomes" id="UP000499080">
    <property type="component" value="Unassembled WGS sequence"/>
</dbReference>
<dbReference type="AlphaFoldDB" id="A0A4Y2I012"/>
<comment type="caution">
    <text evidence="2">The sequence shown here is derived from an EMBL/GenBank/DDBJ whole genome shotgun (WGS) entry which is preliminary data.</text>
</comment>
<dbReference type="EMBL" id="BGPR01260795">
    <property type="protein sequence ID" value="GBM70812.1"/>
    <property type="molecule type" value="Genomic_DNA"/>
</dbReference>
<reference evidence="2 3" key="1">
    <citation type="journal article" date="2019" name="Sci. Rep.">
        <title>Orb-weaving spider Araneus ventricosus genome elucidates the spidroin gene catalogue.</title>
        <authorList>
            <person name="Kono N."/>
            <person name="Nakamura H."/>
            <person name="Ohtoshi R."/>
            <person name="Moran D.A.P."/>
            <person name="Shinohara A."/>
            <person name="Yoshida Y."/>
            <person name="Fujiwara M."/>
            <person name="Mori M."/>
            <person name="Tomita M."/>
            <person name="Arakawa K."/>
        </authorList>
    </citation>
    <scope>NUCLEOTIDE SEQUENCE [LARGE SCALE GENOMIC DNA]</scope>
</reference>
<evidence type="ECO:0000313" key="3">
    <source>
        <dbReference type="Proteomes" id="UP000499080"/>
    </source>
</evidence>
<feature type="non-terminal residue" evidence="2">
    <location>
        <position position="119"/>
    </location>
</feature>
<organism evidence="2 3">
    <name type="scientific">Araneus ventricosus</name>
    <name type="common">Orbweaver spider</name>
    <name type="synonym">Epeira ventricosa</name>
    <dbReference type="NCBI Taxonomy" id="182803"/>
    <lineage>
        <taxon>Eukaryota</taxon>
        <taxon>Metazoa</taxon>
        <taxon>Ecdysozoa</taxon>
        <taxon>Arthropoda</taxon>
        <taxon>Chelicerata</taxon>
        <taxon>Arachnida</taxon>
        <taxon>Araneae</taxon>
        <taxon>Araneomorphae</taxon>
        <taxon>Entelegynae</taxon>
        <taxon>Araneoidea</taxon>
        <taxon>Araneidae</taxon>
        <taxon>Araneus</taxon>
    </lineage>
</organism>
<keyword evidence="1" id="KW-0732">Signal</keyword>
<proteinExistence type="predicted"/>